<reference evidence="2 3" key="1">
    <citation type="journal article" date="2021" name="Commun. Biol.">
        <title>The genome of Shorea leprosula (Dipterocarpaceae) highlights the ecological relevance of drought in aseasonal tropical rainforests.</title>
        <authorList>
            <person name="Ng K.K.S."/>
            <person name="Kobayashi M.J."/>
            <person name="Fawcett J.A."/>
            <person name="Hatakeyama M."/>
            <person name="Paape T."/>
            <person name="Ng C.H."/>
            <person name="Ang C.C."/>
            <person name="Tnah L.H."/>
            <person name="Lee C.T."/>
            <person name="Nishiyama T."/>
            <person name="Sese J."/>
            <person name="O'Brien M.J."/>
            <person name="Copetti D."/>
            <person name="Mohd Noor M.I."/>
            <person name="Ong R.C."/>
            <person name="Putra M."/>
            <person name="Sireger I.Z."/>
            <person name="Indrioko S."/>
            <person name="Kosugi Y."/>
            <person name="Izuno A."/>
            <person name="Isagi Y."/>
            <person name="Lee S.L."/>
            <person name="Shimizu K.K."/>
        </authorList>
    </citation>
    <scope>NUCLEOTIDE SEQUENCE [LARGE SCALE GENOMIC DNA]</scope>
    <source>
        <strain evidence="2">214</strain>
    </source>
</reference>
<name>A0AAV5MUC8_9ROSI</name>
<protein>
    <submittedName>
        <fullName evidence="2">Uncharacterized protein</fullName>
    </submittedName>
</protein>
<dbReference type="EMBL" id="BPVZ01001574">
    <property type="protein sequence ID" value="GKV53595.1"/>
    <property type="molecule type" value="Genomic_DNA"/>
</dbReference>
<keyword evidence="3" id="KW-1185">Reference proteome</keyword>
<evidence type="ECO:0000313" key="3">
    <source>
        <dbReference type="Proteomes" id="UP001054252"/>
    </source>
</evidence>
<evidence type="ECO:0000256" key="1">
    <source>
        <dbReference type="SAM" id="MobiDB-lite"/>
    </source>
</evidence>
<evidence type="ECO:0000313" key="2">
    <source>
        <dbReference type="EMBL" id="GKV53595.1"/>
    </source>
</evidence>
<comment type="caution">
    <text evidence="2">The sequence shown here is derived from an EMBL/GenBank/DDBJ whole genome shotgun (WGS) entry which is preliminary data.</text>
</comment>
<proteinExistence type="predicted"/>
<dbReference type="Proteomes" id="UP001054252">
    <property type="component" value="Unassembled WGS sequence"/>
</dbReference>
<sequence>MSCSPSPHASDDLCTKTNFTDATPQHRPEELTAAAALPGNRHTVHG</sequence>
<organism evidence="2 3">
    <name type="scientific">Rubroshorea leprosula</name>
    <dbReference type="NCBI Taxonomy" id="152421"/>
    <lineage>
        <taxon>Eukaryota</taxon>
        <taxon>Viridiplantae</taxon>
        <taxon>Streptophyta</taxon>
        <taxon>Embryophyta</taxon>
        <taxon>Tracheophyta</taxon>
        <taxon>Spermatophyta</taxon>
        <taxon>Magnoliopsida</taxon>
        <taxon>eudicotyledons</taxon>
        <taxon>Gunneridae</taxon>
        <taxon>Pentapetalae</taxon>
        <taxon>rosids</taxon>
        <taxon>malvids</taxon>
        <taxon>Malvales</taxon>
        <taxon>Dipterocarpaceae</taxon>
        <taxon>Rubroshorea</taxon>
    </lineage>
</organism>
<feature type="region of interest" description="Disordered" evidence="1">
    <location>
        <begin position="1"/>
        <end position="25"/>
    </location>
</feature>
<accession>A0AAV5MUC8</accession>
<gene>
    <name evidence="2" type="ORF">SLEP1_g60114</name>
</gene>
<dbReference type="AlphaFoldDB" id="A0AAV5MUC8"/>